<dbReference type="PANTHER" id="PTHR41533">
    <property type="entry name" value="L,D-TRANSPEPTIDASE HI_1667-RELATED"/>
    <property type="match status" value="1"/>
</dbReference>
<dbReference type="AlphaFoldDB" id="A0A255GLV2"/>
<dbReference type="InterPro" id="IPR036365">
    <property type="entry name" value="PGBD-like_sf"/>
</dbReference>
<dbReference type="RefSeq" id="WP_094404815.1">
    <property type="nucleotide sequence ID" value="NZ_NMVO01000002.1"/>
</dbReference>
<dbReference type="OrthoDB" id="514320at2"/>
<dbReference type="InterPro" id="IPR002477">
    <property type="entry name" value="Peptidoglycan-bd-like"/>
</dbReference>
<dbReference type="Proteomes" id="UP000215896">
    <property type="component" value="Unassembled WGS sequence"/>
</dbReference>
<dbReference type="GO" id="GO:0004568">
    <property type="term" value="F:chitinase activity"/>
    <property type="evidence" value="ECO:0007669"/>
    <property type="project" value="InterPro"/>
</dbReference>
<dbReference type="InterPro" id="IPR036366">
    <property type="entry name" value="PGBDSf"/>
</dbReference>
<feature type="domain" description="Peptidoglycan binding-like" evidence="2">
    <location>
        <begin position="108"/>
        <end position="162"/>
    </location>
</feature>
<evidence type="ECO:0000259" key="2">
    <source>
        <dbReference type="Pfam" id="PF01471"/>
    </source>
</evidence>
<comment type="caution">
    <text evidence="3">The sequence shown here is derived from an EMBL/GenBank/DDBJ whole genome shotgun (WGS) entry which is preliminary data.</text>
</comment>
<reference evidence="3 4" key="1">
    <citation type="submission" date="2017-07" db="EMBL/GenBank/DDBJ databases">
        <title>Draft whole genome sequences of clinical Proprionibacteriaceae strains.</title>
        <authorList>
            <person name="Bernier A.-M."/>
            <person name="Bernard K."/>
            <person name="Domingo M.-C."/>
        </authorList>
    </citation>
    <scope>NUCLEOTIDE SEQUENCE [LARGE SCALE GENOMIC DNA]</scope>
    <source>
        <strain evidence="3 4">NML 030167</strain>
    </source>
</reference>
<keyword evidence="4" id="KW-1185">Reference proteome</keyword>
<dbReference type="GO" id="GO:0016998">
    <property type="term" value="P:cell wall macromolecule catabolic process"/>
    <property type="evidence" value="ECO:0007669"/>
    <property type="project" value="InterPro"/>
</dbReference>
<gene>
    <name evidence="3" type="ORF">CGZ94_04005</name>
</gene>
<feature type="domain" description="Peptidoglycan binding-like" evidence="2">
    <location>
        <begin position="44"/>
        <end position="98"/>
    </location>
</feature>
<dbReference type="InterPro" id="IPR000726">
    <property type="entry name" value="Glyco_hydro_19_cat"/>
</dbReference>
<protein>
    <recommendedName>
        <fullName evidence="5">Peptidoglycan-binding protein</fullName>
    </recommendedName>
</protein>
<dbReference type="InterPro" id="IPR023346">
    <property type="entry name" value="Lysozyme-like_dom_sf"/>
</dbReference>
<dbReference type="Gene3D" id="1.10.101.10">
    <property type="entry name" value="PGBD-like superfamily/PGBD"/>
    <property type="match status" value="2"/>
</dbReference>
<dbReference type="PANTHER" id="PTHR41533:SF1">
    <property type="entry name" value="L,D-TRANSPEPTIDASE YCBB-RELATED"/>
    <property type="match status" value="1"/>
</dbReference>
<accession>A0A255GLV2</accession>
<evidence type="ECO:0000313" key="4">
    <source>
        <dbReference type="Proteomes" id="UP000215896"/>
    </source>
</evidence>
<proteinExistence type="predicted"/>
<evidence type="ECO:0000313" key="3">
    <source>
        <dbReference type="EMBL" id="OYO16799.1"/>
    </source>
</evidence>
<organism evidence="3 4">
    <name type="scientific">Enemella evansiae</name>
    <dbReference type="NCBI Taxonomy" id="2016499"/>
    <lineage>
        <taxon>Bacteria</taxon>
        <taxon>Bacillati</taxon>
        <taxon>Actinomycetota</taxon>
        <taxon>Actinomycetes</taxon>
        <taxon>Propionibacteriales</taxon>
        <taxon>Propionibacteriaceae</taxon>
        <taxon>Enemella</taxon>
    </lineage>
</organism>
<evidence type="ECO:0000259" key="1">
    <source>
        <dbReference type="Pfam" id="PF00182"/>
    </source>
</evidence>
<dbReference type="SUPFAM" id="SSF47090">
    <property type="entry name" value="PGBD-like"/>
    <property type="match status" value="2"/>
</dbReference>
<dbReference type="SUPFAM" id="SSF53955">
    <property type="entry name" value="Lysozyme-like"/>
    <property type="match status" value="1"/>
</dbReference>
<dbReference type="EMBL" id="NMVO01000002">
    <property type="protein sequence ID" value="OYO16799.1"/>
    <property type="molecule type" value="Genomic_DNA"/>
</dbReference>
<dbReference type="Gene3D" id="1.10.530.10">
    <property type="match status" value="1"/>
</dbReference>
<dbReference type="InterPro" id="IPR052905">
    <property type="entry name" value="LD-transpeptidase_YkuD-like"/>
</dbReference>
<dbReference type="Pfam" id="PF00182">
    <property type="entry name" value="Glyco_hydro_19"/>
    <property type="match status" value="1"/>
</dbReference>
<name>A0A255GLV2_9ACTN</name>
<sequence>MFEGKKKIVAATIAVLATVGVAAPVGISAAYAASAPVLKEGTRSNRVSGLQYLLRANGFNIEIDGSFGPATKSAVKGFQARNGLTQDGIVGPKTLAKLSVVTRYGTEGNRVRAVQTLLRNSGQSISVDGSFGPRTLGAVKAFQKSKGLAQDGVVGPQTWGALFGATKDSTPTPPPVDPGPPKAGDITRADLEKMFPGRVADTKRVEEGLPALNAEMRKRGITKNAQRKAAFLATLAHESSFDYAIGEKGYSTAGYRGRGYIQLTGDFNYEAAGKGIGVNLMGANKVRAAQLPYSAQIAGWYWTEERPKSNAAADDFNMGLISKYVGYDNTSTARARAEDGERCDSFKRAYKYIAGRDAPASTKCNRP</sequence>
<evidence type="ECO:0008006" key="5">
    <source>
        <dbReference type="Google" id="ProtNLM"/>
    </source>
</evidence>
<feature type="domain" description="Glycoside hydrolase family 19 catalytic" evidence="1">
    <location>
        <begin position="252"/>
        <end position="309"/>
    </location>
</feature>
<dbReference type="GO" id="GO:0006032">
    <property type="term" value="P:chitin catabolic process"/>
    <property type="evidence" value="ECO:0007669"/>
    <property type="project" value="InterPro"/>
</dbReference>
<dbReference type="Pfam" id="PF01471">
    <property type="entry name" value="PG_binding_1"/>
    <property type="match status" value="2"/>
</dbReference>